<evidence type="ECO:0000259" key="3">
    <source>
        <dbReference type="PROSITE" id="PS51391"/>
    </source>
</evidence>
<protein>
    <recommendedName>
        <fullName evidence="3">CID domain-containing protein</fullName>
    </recommendedName>
</protein>
<dbReference type="PROSITE" id="PS51391">
    <property type="entry name" value="CID"/>
    <property type="match status" value="1"/>
</dbReference>
<comment type="caution">
    <text evidence="4">The sequence shown here is derived from an EMBL/GenBank/DDBJ whole genome shotgun (WGS) entry which is preliminary data.</text>
</comment>
<gene>
    <name evidence="4" type="ORF">QN277_021285</name>
</gene>
<evidence type="ECO:0000256" key="1">
    <source>
        <dbReference type="ARBA" id="ARBA00022664"/>
    </source>
</evidence>
<dbReference type="PROSITE" id="PS00028">
    <property type="entry name" value="ZINC_FINGER_C2H2_1"/>
    <property type="match status" value="1"/>
</dbReference>
<keyword evidence="5" id="KW-1185">Reference proteome</keyword>
<dbReference type="GO" id="GO:0006369">
    <property type="term" value="P:termination of RNA polymerase II transcription"/>
    <property type="evidence" value="ECO:0007669"/>
    <property type="project" value="InterPro"/>
</dbReference>
<dbReference type="Proteomes" id="UP001293593">
    <property type="component" value="Unassembled WGS sequence"/>
</dbReference>
<dbReference type="SMART" id="SM00582">
    <property type="entry name" value="RPR"/>
    <property type="match status" value="1"/>
</dbReference>
<organism evidence="4 5">
    <name type="scientific">Acacia crassicarpa</name>
    <name type="common">northern wattle</name>
    <dbReference type="NCBI Taxonomy" id="499986"/>
    <lineage>
        <taxon>Eukaryota</taxon>
        <taxon>Viridiplantae</taxon>
        <taxon>Streptophyta</taxon>
        <taxon>Embryophyta</taxon>
        <taxon>Tracheophyta</taxon>
        <taxon>Spermatophyta</taxon>
        <taxon>Magnoliopsida</taxon>
        <taxon>eudicotyledons</taxon>
        <taxon>Gunneridae</taxon>
        <taxon>Pentapetalae</taxon>
        <taxon>rosids</taxon>
        <taxon>fabids</taxon>
        <taxon>Fabales</taxon>
        <taxon>Fabaceae</taxon>
        <taxon>Caesalpinioideae</taxon>
        <taxon>mimosoid clade</taxon>
        <taxon>Acacieae</taxon>
        <taxon>Acacia</taxon>
    </lineage>
</organism>
<dbReference type="GO" id="GO:0003729">
    <property type="term" value="F:mRNA binding"/>
    <property type="evidence" value="ECO:0007669"/>
    <property type="project" value="InterPro"/>
</dbReference>
<dbReference type="GO" id="GO:0031124">
    <property type="term" value="P:mRNA 3'-end processing"/>
    <property type="evidence" value="ECO:0007669"/>
    <property type="project" value="InterPro"/>
</dbReference>
<evidence type="ECO:0000256" key="2">
    <source>
        <dbReference type="SAM" id="MobiDB-lite"/>
    </source>
</evidence>
<dbReference type="CDD" id="cd16982">
    <property type="entry name" value="CID_Pcf11"/>
    <property type="match status" value="1"/>
</dbReference>
<feature type="region of interest" description="Disordered" evidence="2">
    <location>
        <begin position="534"/>
        <end position="560"/>
    </location>
</feature>
<evidence type="ECO:0000313" key="5">
    <source>
        <dbReference type="Proteomes" id="UP001293593"/>
    </source>
</evidence>
<dbReference type="PANTHER" id="PTHR15921">
    <property type="entry name" value="PRE-MRNA CLEAVAGE COMPLEX II"/>
    <property type="match status" value="1"/>
</dbReference>
<dbReference type="GO" id="GO:0005849">
    <property type="term" value="C:mRNA cleavage factor complex"/>
    <property type="evidence" value="ECO:0007669"/>
    <property type="project" value="TreeGrafter"/>
</dbReference>
<feature type="compositionally biased region" description="Polar residues" evidence="2">
    <location>
        <begin position="534"/>
        <end position="554"/>
    </location>
</feature>
<dbReference type="GO" id="GO:0005737">
    <property type="term" value="C:cytoplasm"/>
    <property type="evidence" value="ECO:0007669"/>
    <property type="project" value="TreeGrafter"/>
</dbReference>
<proteinExistence type="predicted"/>
<dbReference type="InterPro" id="IPR047415">
    <property type="entry name" value="Pcf11_CID"/>
</dbReference>
<accession>A0AAE1JNG7</accession>
<feature type="compositionally biased region" description="Polar residues" evidence="2">
    <location>
        <begin position="210"/>
        <end position="225"/>
    </location>
</feature>
<dbReference type="InterPro" id="IPR008942">
    <property type="entry name" value="ENTH_VHS"/>
</dbReference>
<dbReference type="Pfam" id="PF23228">
    <property type="entry name" value="zf_PCFS4"/>
    <property type="match status" value="1"/>
</dbReference>
<feature type="domain" description="CID" evidence="3">
    <location>
        <begin position="75"/>
        <end position="203"/>
    </location>
</feature>
<dbReference type="InterPro" id="IPR006569">
    <property type="entry name" value="CID_dom"/>
</dbReference>
<keyword evidence="1" id="KW-0507">mRNA processing</keyword>
<feature type="compositionally biased region" description="Polar residues" evidence="2">
    <location>
        <begin position="645"/>
        <end position="654"/>
    </location>
</feature>
<dbReference type="EMBL" id="JAWXYG010000005">
    <property type="protein sequence ID" value="KAK4272778.1"/>
    <property type="molecule type" value="Genomic_DNA"/>
</dbReference>
<feature type="compositionally biased region" description="Low complexity" evidence="2">
    <location>
        <begin position="697"/>
        <end position="712"/>
    </location>
</feature>
<dbReference type="Gene3D" id="1.25.40.90">
    <property type="match status" value="1"/>
</dbReference>
<dbReference type="InterPro" id="IPR057242">
    <property type="entry name" value="PCFS4-like"/>
</dbReference>
<dbReference type="InterPro" id="IPR045154">
    <property type="entry name" value="PCF11-like"/>
</dbReference>
<feature type="compositionally biased region" description="Low complexity" evidence="2">
    <location>
        <begin position="753"/>
        <end position="774"/>
    </location>
</feature>
<feature type="region of interest" description="Disordered" evidence="2">
    <location>
        <begin position="749"/>
        <end position="774"/>
    </location>
</feature>
<name>A0AAE1JNG7_9FABA</name>
<dbReference type="InterPro" id="IPR013087">
    <property type="entry name" value="Znf_C2H2_type"/>
</dbReference>
<dbReference type="FunFam" id="1.25.40.90:FF:000023">
    <property type="entry name" value="polyadenylation and cleavage factor homolog 4"/>
    <property type="match status" value="1"/>
</dbReference>
<evidence type="ECO:0000313" key="4">
    <source>
        <dbReference type="EMBL" id="KAK4272778.1"/>
    </source>
</evidence>
<dbReference type="PANTHER" id="PTHR15921:SF3">
    <property type="entry name" value="PRE-MRNA CLEAVAGE COMPLEX 2 PROTEIN PCF11"/>
    <property type="match status" value="1"/>
</dbReference>
<reference evidence="4" key="1">
    <citation type="submission" date="2023-10" db="EMBL/GenBank/DDBJ databases">
        <title>Chromosome-level genome of the transformable northern wattle, Acacia crassicarpa.</title>
        <authorList>
            <person name="Massaro I."/>
            <person name="Sinha N.R."/>
            <person name="Poethig S."/>
            <person name="Leichty A.R."/>
        </authorList>
    </citation>
    <scope>NUCLEOTIDE SEQUENCE</scope>
    <source>
        <strain evidence="4">Acra3RX</strain>
        <tissue evidence="4">Leaf</tissue>
    </source>
</reference>
<dbReference type="GO" id="GO:0000993">
    <property type="term" value="F:RNA polymerase II complex binding"/>
    <property type="evidence" value="ECO:0007669"/>
    <property type="project" value="InterPro"/>
</dbReference>
<feature type="compositionally biased region" description="Polar residues" evidence="2">
    <location>
        <begin position="662"/>
        <end position="679"/>
    </location>
</feature>
<dbReference type="Pfam" id="PF04818">
    <property type="entry name" value="CID"/>
    <property type="match status" value="1"/>
</dbReference>
<feature type="region of interest" description="Disordered" evidence="2">
    <location>
        <begin position="645"/>
        <end position="712"/>
    </location>
</feature>
<feature type="region of interest" description="Disordered" evidence="2">
    <location>
        <begin position="50"/>
        <end position="71"/>
    </location>
</feature>
<sequence>MDMDNSRRSFDRMGKLGMKKPRLHYELEFDTNQSVRPFPQRQVTSGVNTLASARFRTNDRDPGSNDSGLGPQQLLHQELVTQYKAALAELTFNSKPIITNLTIIADENVYAAKAIVATVCSNILEVPSEQKLPSLYLLDSIVKNIGREYIKHFAARLPEVFCKAYRQVDSSVHSSMRHLFGTWKRVFPLQALEMIEKELGFTPVANGLSSPSPSTMLKSDSQPQRPSHGIHVNPKYLERQRLQQSSRAIGTTNDMTGTIASSTEDTDRLDRAMVTSRPWADPRLKMRNIKPANRDAFDDYLPEKSIGISYEGNGQGSTLSSNMGLGIGGTGGRATDFGRDKIWYKSGKDIGEISGQGNGLSLKHSVSTHEATKSLNLDAHQPPTQSLSEISIRSSVISRSWKNSEEEEFLWDNMDSGVTDNTASSVSSDLAKDHWTADDEGLDPPLSRQLQGRHLLDELNCKPDPMEGFASTAGMRGQHKFHTVQAETPLREQSLQEKMCQPYHERNLTEQHHQQTLKASHFSGDLQGKYIQDSSAAHSSNIQAGKLQKSQQRDWQGPAPLLTYSQPRHYTGVLPKQQPGSSLPEVSVKIEELDQSKVSLVSEPPDQSTSSGLLAAVMKSGILNSSAMNNLLSTSFLDTRVLPLQSGNQPTQLGGPQGEAASPSSFGTSSDNSSHLTKISQRKVGQLPRASDPPPASSAVCSTSSQTSNPINASSPISNLLSSLVAKGLICAKSESSIKAPTDMLSRLEDTSHSISTSSSSPVGSGSGSPAVHVSSIGDEVDHEANSSVYLSKSTATETINLIGYEFKPDVIRQFHPSVISELWDDLPHHCSICGLRLRHQEQFNGHLVWHAMRGKEQNGLIQASRRWYVQSSEWITGKVEYSTESESTNSVDVYCEEADKSELDTMVPSDENQCLCVFCGELFEDVYCQERDEWMFKGATYLTNSDNDVETASRNVITARGLIIHAKCLSKTSIISVPKMEQV</sequence>
<dbReference type="SUPFAM" id="SSF48464">
    <property type="entry name" value="ENTH/VHS domain"/>
    <property type="match status" value="1"/>
</dbReference>
<dbReference type="AlphaFoldDB" id="A0AAE1JNG7"/>
<feature type="region of interest" description="Disordered" evidence="2">
    <location>
        <begin position="210"/>
        <end position="231"/>
    </location>
</feature>